<evidence type="ECO:0000256" key="6">
    <source>
        <dbReference type="SAM" id="Phobius"/>
    </source>
</evidence>
<reference evidence="7" key="1">
    <citation type="submission" date="2021-01" db="EMBL/GenBank/DDBJ databases">
        <authorList>
            <person name="Corre E."/>
            <person name="Pelletier E."/>
            <person name="Niang G."/>
            <person name="Scheremetjew M."/>
            <person name="Finn R."/>
            <person name="Kale V."/>
            <person name="Holt S."/>
            <person name="Cochrane G."/>
            <person name="Meng A."/>
            <person name="Brown T."/>
            <person name="Cohen L."/>
        </authorList>
    </citation>
    <scope>NUCLEOTIDE SEQUENCE</scope>
    <source>
        <strain evidence="7">CCMP1374</strain>
    </source>
</reference>
<evidence type="ECO:0000313" key="7">
    <source>
        <dbReference type="EMBL" id="CAD8482586.1"/>
    </source>
</evidence>
<evidence type="ECO:0000256" key="5">
    <source>
        <dbReference type="ARBA" id="ARBA00023136"/>
    </source>
</evidence>
<dbReference type="SUPFAM" id="SSF103473">
    <property type="entry name" value="MFS general substrate transporter"/>
    <property type="match status" value="1"/>
</dbReference>
<feature type="transmembrane region" description="Helical" evidence="6">
    <location>
        <begin position="225"/>
        <end position="248"/>
    </location>
</feature>
<feature type="transmembrane region" description="Helical" evidence="6">
    <location>
        <begin position="186"/>
        <end position="205"/>
    </location>
</feature>
<keyword evidence="4 6" id="KW-1133">Transmembrane helix</keyword>
<dbReference type="InterPro" id="IPR011701">
    <property type="entry name" value="MFS"/>
</dbReference>
<dbReference type="GO" id="GO:0016020">
    <property type="term" value="C:membrane"/>
    <property type="evidence" value="ECO:0007669"/>
    <property type="project" value="UniProtKB-SubCell"/>
</dbReference>
<evidence type="ECO:0000256" key="4">
    <source>
        <dbReference type="ARBA" id="ARBA00022989"/>
    </source>
</evidence>
<accession>A0A7S0EE91</accession>
<evidence type="ECO:0000256" key="1">
    <source>
        <dbReference type="ARBA" id="ARBA00004141"/>
    </source>
</evidence>
<gene>
    <name evidence="7" type="ORF">PANT1444_LOCUS7610</name>
</gene>
<protein>
    <recommendedName>
        <fullName evidence="8">Nitrate/nitrite transporter</fullName>
    </recommendedName>
</protein>
<dbReference type="InterPro" id="IPR044772">
    <property type="entry name" value="NO3_transporter"/>
</dbReference>
<dbReference type="GO" id="GO:0015112">
    <property type="term" value="F:nitrate transmembrane transporter activity"/>
    <property type="evidence" value="ECO:0007669"/>
    <property type="project" value="InterPro"/>
</dbReference>
<proteinExistence type="inferred from homology"/>
<name>A0A7S0EE91_9EUKA</name>
<evidence type="ECO:0008006" key="8">
    <source>
        <dbReference type="Google" id="ProtNLM"/>
    </source>
</evidence>
<dbReference type="Gene3D" id="1.20.1250.20">
    <property type="entry name" value="MFS general substrate transporter like domains"/>
    <property type="match status" value="1"/>
</dbReference>
<keyword evidence="5 6" id="KW-0472">Membrane</keyword>
<keyword evidence="3 6" id="KW-0812">Transmembrane</keyword>
<dbReference type="InterPro" id="IPR036259">
    <property type="entry name" value="MFS_trans_sf"/>
</dbReference>
<feature type="transmembrane region" description="Helical" evidence="6">
    <location>
        <begin position="98"/>
        <end position="115"/>
    </location>
</feature>
<dbReference type="EMBL" id="HBEP01013439">
    <property type="protein sequence ID" value="CAD8482586.1"/>
    <property type="molecule type" value="Transcribed_RNA"/>
</dbReference>
<dbReference type="PANTHER" id="PTHR23515">
    <property type="entry name" value="HIGH-AFFINITY NITRATE TRANSPORTER 2.3"/>
    <property type="match status" value="1"/>
</dbReference>
<organism evidence="7">
    <name type="scientific">Phaeocystis antarctica</name>
    <dbReference type="NCBI Taxonomy" id="33657"/>
    <lineage>
        <taxon>Eukaryota</taxon>
        <taxon>Haptista</taxon>
        <taxon>Haptophyta</taxon>
        <taxon>Prymnesiophyceae</taxon>
        <taxon>Phaeocystales</taxon>
        <taxon>Phaeocystaceae</taxon>
        <taxon>Phaeocystis</taxon>
    </lineage>
</organism>
<comment type="similarity">
    <text evidence="2">Belongs to the major facilitator superfamily. Nitrate/nitrite porter (TC 2.A.1.8) family.</text>
</comment>
<evidence type="ECO:0000256" key="2">
    <source>
        <dbReference type="ARBA" id="ARBA00008432"/>
    </source>
</evidence>
<sequence>MVDRAPRRGVDSAFSAAERRRAKEKGVTRALQHEVSALQGEVKQLHAVLAQKLGVNSRGIKDVFGKEFAVPVDEEHKATKLRIFNFTNPHGRAFHTSWFGFFAPFFTMFASAPLMNEIRKPSSLDLSTMDIVHADICAVCTNIASRIVTGYVCDILGPRRTLAFLCFVICPAALGMLWVESAAGFIVCRGVIGLGLATFVTSQVWCTQMYSKSVVGLANATSAGWGNMGGGVTNLVMPFVFSAIYNLLDGTQARPNRIAACIHLVAACDAYGDSLRCIGVQPGAGRAQPFPLAAPRLRRPPW</sequence>
<dbReference type="AlphaFoldDB" id="A0A7S0EE91"/>
<evidence type="ECO:0000256" key="3">
    <source>
        <dbReference type="ARBA" id="ARBA00022692"/>
    </source>
</evidence>
<comment type="subcellular location">
    <subcellularLocation>
        <location evidence="1">Membrane</location>
        <topology evidence="1">Multi-pass membrane protein</topology>
    </subcellularLocation>
</comment>
<feature type="transmembrane region" description="Helical" evidence="6">
    <location>
        <begin position="161"/>
        <end position="179"/>
    </location>
</feature>
<dbReference type="Pfam" id="PF07690">
    <property type="entry name" value="MFS_1"/>
    <property type="match status" value="1"/>
</dbReference>